<gene>
    <name evidence="4" type="ORF">K2173_014579</name>
</gene>
<evidence type="ECO:0000256" key="2">
    <source>
        <dbReference type="SAM" id="Phobius"/>
    </source>
</evidence>
<evidence type="ECO:0000256" key="1">
    <source>
        <dbReference type="SAM" id="MobiDB-lite"/>
    </source>
</evidence>
<dbReference type="Proteomes" id="UP001159364">
    <property type="component" value="Linkage Group LG05"/>
</dbReference>
<feature type="compositionally biased region" description="Polar residues" evidence="1">
    <location>
        <begin position="72"/>
        <end position="110"/>
    </location>
</feature>
<sequence length="480" mass="53628">MVPLSFRKVLLLHLVLLVFTCLLLCASSEGHLLEENQVLGFSDRRMLLEVKKDEGNVLKEKSKKNQTKLIKPNSSPKNQTKLLKTNLPTKNQTKLKSVNSTKATSTSVLSKTELKKLNSTSLQKKYSTSKVVNSTKATSTSLLSETELKKLNSTSLQKKYSTPKASNFTKTDTTSSTKKSSDLIKPGSPKNKTTKPTSTNQNPSPKVSYTESQKQNKTPKSTKQDPKTTQGQANKQPMSLGDQEDDDDLISEFRDLPSRFQQTIQRDFESISITSKKYMTKANKEMTKGFKPIVGNKYASTIASIASVAFVLIPLILALLIVNHLKAYFSIQKVLIFIQAYLSIYFSILCLTSLVTAVEPLKFLFNTTSQSTYFCLMILQTLGYILYLLLLLMHLVLVFSTASGLGSRLLSLGQTLVGFAVGLHYYVAVFHRAVLHQPPKTNWKVHGVYATCFLSICLFAKADRRKKTYLEEGGEERKKN</sequence>
<evidence type="ECO:0000256" key="3">
    <source>
        <dbReference type="SAM" id="SignalP"/>
    </source>
</evidence>
<keyword evidence="5" id="KW-1185">Reference proteome</keyword>
<feature type="region of interest" description="Disordered" evidence="1">
    <location>
        <begin position="61"/>
        <end position="245"/>
    </location>
</feature>
<feature type="chain" id="PRO_5043361745" evidence="3">
    <location>
        <begin position="31"/>
        <end position="480"/>
    </location>
</feature>
<keyword evidence="2" id="KW-0472">Membrane</keyword>
<protein>
    <submittedName>
        <fullName evidence="4">Uncharacterized protein</fullName>
    </submittedName>
</protein>
<dbReference type="EMBL" id="JAIWQS010000005">
    <property type="protein sequence ID" value="KAJ8765457.1"/>
    <property type="molecule type" value="Genomic_DNA"/>
</dbReference>
<dbReference type="AlphaFoldDB" id="A0AAV8TEZ5"/>
<name>A0AAV8TEZ5_9ROSI</name>
<feature type="transmembrane region" description="Helical" evidence="2">
    <location>
        <begin position="409"/>
        <end position="431"/>
    </location>
</feature>
<keyword evidence="2" id="KW-1133">Transmembrane helix</keyword>
<feature type="compositionally biased region" description="Polar residues" evidence="1">
    <location>
        <begin position="117"/>
        <end position="144"/>
    </location>
</feature>
<proteinExistence type="predicted"/>
<dbReference type="PANTHER" id="PTHR35310">
    <property type="entry name" value="CELL WALL INTEGRITY/STRESS RESPONSE COMPONENT-LIKE PROTEIN"/>
    <property type="match status" value="1"/>
</dbReference>
<dbReference type="PANTHER" id="PTHR35310:SF1">
    <property type="entry name" value="CELL WALL INTEGRITY_STRESS RESPONSE COMPONENT-LIKE PROTEIN"/>
    <property type="match status" value="1"/>
</dbReference>
<feature type="signal peptide" evidence="3">
    <location>
        <begin position="1"/>
        <end position="30"/>
    </location>
</feature>
<feature type="transmembrane region" description="Helical" evidence="2">
    <location>
        <begin position="370"/>
        <end position="397"/>
    </location>
</feature>
<feature type="transmembrane region" description="Helical" evidence="2">
    <location>
        <begin position="334"/>
        <end position="358"/>
    </location>
</feature>
<feature type="transmembrane region" description="Helical" evidence="2">
    <location>
        <begin position="298"/>
        <end position="322"/>
    </location>
</feature>
<feature type="transmembrane region" description="Helical" evidence="2">
    <location>
        <begin position="443"/>
        <end position="460"/>
    </location>
</feature>
<feature type="compositionally biased region" description="Polar residues" evidence="1">
    <location>
        <begin position="207"/>
        <end position="237"/>
    </location>
</feature>
<keyword evidence="3" id="KW-0732">Signal</keyword>
<feature type="compositionally biased region" description="Polar residues" evidence="1">
    <location>
        <begin position="151"/>
        <end position="168"/>
    </location>
</feature>
<accession>A0AAV8TEZ5</accession>
<organism evidence="4 5">
    <name type="scientific">Erythroxylum novogranatense</name>
    <dbReference type="NCBI Taxonomy" id="1862640"/>
    <lineage>
        <taxon>Eukaryota</taxon>
        <taxon>Viridiplantae</taxon>
        <taxon>Streptophyta</taxon>
        <taxon>Embryophyta</taxon>
        <taxon>Tracheophyta</taxon>
        <taxon>Spermatophyta</taxon>
        <taxon>Magnoliopsida</taxon>
        <taxon>eudicotyledons</taxon>
        <taxon>Gunneridae</taxon>
        <taxon>Pentapetalae</taxon>
        <taxon>rosids</taxon>
        <taxon>fabids</taxon>
        <taxon>Malpighiales</taxon>
        <taxon>Erythroxylaceae</taxon>
        <taxon>Erythroxylum</taxon>
    </lineage>
</organism>
<feature type="compositionally biased region" description="Low complexity" evidence="1">
    <location>
        <begin position="169"/>
        <end position="178"/>
    </location>
</feature>
<comment type="caution">
    <text evidence="4">The sequence shown here is derived from an EMBL/GenBank/DDBJ whole genome shotgun (WGS) entry which is preliminary data.</text>
</comment>
<evidence type="ECO:0000313" key="5">
    <source>
        <dbReference type="Proteomes" id="UP001159364"/>
    </source>
</evidence>
<evidence type="ECO:0000313" key="4">
    <source>
        <dbReference type="EMBL" id="KAJ8765457.1"/>
    </source>
</evidence>
<feature type="compositionally biased region" description="Low complexity" evidence="1">
    <location>
        <begin position="188"/>
        <end position="205"/>
    </location>
</feature>
<reference evidence="4 5" key="1">
    <citation type="submission" date="2021-09" db="EMBL/GenBank/DDBJ databases">
        <title>Genomic insights and catalytic innovation underlie evolution of tropane alkaloids biosynthesis.</title>
        <authorList>
            <person name="Wang Y.-J."/>
            <person name="Tian T."/>
            <person name="Huang J.-P."/>
            <person name="Huang S.-X."/>
        </authorList>
    </citation>
    <scope>NUCLEOTIDE SEQUENCE [LARGE SCALE GENOMIC DNA]</scope>
    <source>
        <strain evidence="4">KIB-2018</strain>
        <tissue evidence="4">Leaf</tissue>
    </source>
</reference>
<keyword evidence="2" id="KW-0812">Transmembrane</keyword>